<dbReference type="CDD" id="cd00085">
    <property type="entry name" value="HNHc"/>
    <property type="match status" value="1"/>
</dbReference>
<dbReference type="InterPro" id="IPR052892">
    <property type="entry name" value="NA-targeting_endonuclease"/>
</dbReference>
<name>A0A975K257_9MYCO</name>
<proteinExistence type="predicted"/>
<dbReference type="Pfam" id="PF01844">
    <property type="entry name" value="HNH"/>
    <property type="match status" value="1"/>
</dbReference>
<evidence type="ECO:0000259" key="1">
    <source>
        <dbReference type="SMART" id="SM00507"/>
    </source>
</evidence>
<accession>A0A975K257</accession>
<dbReference type="GO" id="GO:0008270">
    <property type="term" value="F:zinc ion binding"/>
    <property type="evidence" value="ECO:0007669"/>
    <property type="project" value="InterPro"/>
</dbReference>
<dbReference type="PANTHER" id="PTHR33877">
    <property type="entry name" value="SLL1193 PROTEIN"/>
    <property type="match status" value="1"/>
</dbReference>
<keyword evidence="2" id="KW-0540">Nuclease</keyword>
<gene>
    <name evidence="2" type="ORF">F6B93_20410</name>
</gene>
<keyword evidence="3" id="KW-1185">Reference proteome</keyword>
<keyword evidence="2" id="KW-0378">Hydrolase</keyword>
<dbReference type="Gene3D" id="1.10.30.50">
    <property type="match status" value="1"/>
</dbReference>
<dbReference type="InterPro" id="IPR003615">
    <property type="entry name" value="HNH_nuc"/>
</dbReference>
<dbReference type="Proteomes" id="UP000682202">
    <property type="component" value="Chromosome"/>
</dbReference>
<evidence type="ECO:0000313" key="3">
    <source>
        <dbReference type="Proteomes" id="UP000682202"/>
    </source>
</evidence>
<dbReference type="PANTHER" id="PTHR33877:SF2">
    <property type="entry name" value="OS07G0170200 PROTEIN"/>
    <property type="match status" value="1"/>
</dbReference>
<evidence type="ECO:0000313" key="2">
    <source>
        <dbReference type="EMBL" id="QUR69975.1"/>
    </source>
</evidence>
<dbReference type="GO" id="GO:0004519">
    <property type="term" value="F:endonuclease activity"/>
    <property type="evidence" value="ECO:0007669"/>
    <property type="project" value="UniProtKB-KW"/>
</dbReference>
<sequence length="86" mass="9760">MKRLREAQSTATFLRRQERNRMTASLRYQVLSRDGSRCQQCGANPQTRGVTLHVDHIVPVSKGGKTEMGNLQTLCEFCNLGKSNRH</sequence>
<reference evidence="2" key="1">
    <citation type="submission" date="2019-12" db="EMBL/GenBank/DDBJ databases">
        <title>Mycobacterium spongiae sp. nov.</title>
        <authorList>
            <person name="Stinear T."/>
        </authorList>
    </citation>
    <scope>NUCLEOTIDE SEQUENCE</scope>
    <source>
        <strain evidence="2">FSD4b-SM</strain>
    </source>
</reference>
<protein>
    <submittedName>
        <fullName evidence="2">HNH endonuclease</fullName>
    </submittedName>
</protein>
<organism evidence="2 3">
    <name type="scientific">Mycobacterium spongiae</name>
    <dbReference type="NCBI Taxonomy" id="886343"/>
    <lineage>
        <taxon>Bacteria</taxon>
        <taxon>Bacillati</taxon>
        <taxon>Actinomycetota</taxon>
        <taxon>Actinomycetes</taxon>
        <taxon>Mycobacteriales</taxon>
        <taxon>Mycobacteriaceae</taxon>
        <taxon>Mycobacterium</taxon>
    </lineage>
</organism>
<dbReference type="SMART" id="SM00507">
    <property type="entry name" value="HNHc"/>
    <property type="match status" value="1"/>
</dbReference>
<keyword evidence="2" id="KW-0255">Endonuclease</keyword>
<dbReference type="GO" id="GO:0003676">
    <property type="term" value="F:nucleic acid binding"/>
    <property type="evidence" value="ECO:0007669"/>
    <property type="project" value="InterPro"/>
</dbReference>
<dbReference type="KEGG" id="mspg:F6B93_20410"/>
<feature type="domain" description="HNH nuclease" evidence="1">
    <location>
        <begin position="25"/>
        <end position="80"/>
    </location>
</feature>
<dbReference type="AlphaFoldDB" id="A0A975K257"/>
<dbReference type="EMBL" id="CP046600">
    <property type="protein sequence ID" value="QUR69975.1"/>
    <property type="molecule type" value="Genomic_DNA"/>
</dbReference>
<dbReference type="InterPro" id="IPR002711">
    <property type="entry name" value="HNH"/>
</dbReference>